<accession>W6AUS8</accession>
<gene>
    <name evidence="1" type="ORF">P344_00285</name>
</gene>
<dbReference type="Proteomes" id="UP000019260">
    <property type="component" value="Chromosome"/>
</dbReference>
<evidence type="ECO:0000313" key="2">
    <source>
        <dbReference type="Proteomes" id="UP000019260"/>
    </source>
</evidence>
<organism evidence="1 2">
    <name type="scientific">Spiroplasma mirum ATCC 29335</name>
    <dbReference type="NCBI Taxonomy" id="838561"/>
    <lineage>
        <taxon>Bacteria</taxon>
        <taxon>Bacillati</taxon>
        <taxon>Mycoplasmatota</taxon>
        <taxon>Mollicutes</taxon>
        <taxon>Entomoplasmatales</taxon>
        <taxon>Spiroplasmataceae</taxon>
        <taxon>Spiroplasma</taxon>
    </lineage>
</organism>
<dbReference type="HOGENOM" id="CLU_3367400_0_0_14"/>
<dbReference type="KEGG" id="smia:P344_00285"/>
<protein>
    <submittedName>
        <fullName evidence="1">Uncharacterized protein</fullName>
    </submittedName>
</protein>
<proteinExistence type="predicted"/>
<keyword evidence="2" id="KW-1185">Reference proteome</keyword>
<dbReference type="AlphaFoldDB" id="W6AUS8"/>
<evidence type="ECO:0000313" key="1">
    <source>
        <dbReference type="EMBL" id="AHI57434.1"/>
    </source>
</evidence>
<dbReference type="STRING" id="838561.P344_00285"/>
<name>W6AUS8_9MOLU</name>
<sequence length="35" mass="3917">MVGVNVFKVSLRIIKKHPVKKTFESGESVFPGLML</sequence>
<reference evidence="1 2" key="1">
    <citation type="submission" date="2013-09" db="EMBL/GenBank/DDBJ databases">
        <title>Complete genome sequence of Spiroplasma mirum suckling mouse cataract agent.</title>
        <authorList>
            <person name="Landry C.A."/>
            <person name="Bastian F.O."/>
            <person name="Thune R.L."/>
        </authorList>
    </citation>
    <scope>NUCLEOTIDE SEQUENCE [LARGE SCALE GENOMIC DNA]</scope>
    <source>
        <strain evidence="1 2">SMCA</strain>
    </source>
</reference>
<dbReference type="EMBL" id="CP006720">
    <property type="protein sequence ID" value="AHI57434.1"/>
    <property type="molecule type" value="Genomic_DNA"/>
</dbReference>